<dbReference type="OrthoDB" id="10261433at2759"/>
<dbReference type="PANTHER" id="PTHR45688:SF13">
    <property type="entry name" value="ALANINE--GLYOXYLATE AMINOTRANSFERASE 2-LIKE"/>
    <property type="match status" value="1"/>
</dbReference>
<dbReference type="InterPro" id="IPR015424">
    <property type="entry name" value="PyrdxlP-dep_Trfase"/>
</dbReference>
<evidence type="ECO:0000313" key="3">
    <source>
        <dbReference type="Proteomes" id="UP000194236"/>
    </source>
</evidence>
<evidence type="ECO:0000313" key="2">
    <source>
        <dbReference type="EMBL" id="OTF79508.1"/>
    </source>
</evidence>
<protein>
    <submittedName>
        <fullName evidence="2">Uncharacterized protein</fullName>
    </submittedName>
</protein>
<comment type="caution">
    <text evidence="2">The sequence shown here is derived from an EMBL/GenBank/DDBJ whole genome shotgun (WGS) entry which is preliminary data.</text>
</comment>
<name>A0A1Y3BI03_EURMA</name>
<evidence type="ECO:0000256" key="1">
    <source>
        <dbReference type="ARBA" id="ARBA00008954"/>
    </source>
</evidence>
<dbReference type="AlphaFoldDB" id="A0A1Y3BI03"/>
<reference evidence="2 3" key="1">
    <citation type="submission" date="2017-03" db="EMBL/GenBank/DDBJ databases">
        <title>Genome Survey of Euroglyphus maynei.</title>
        <authorList>
            <person name="Arlian L.G."/>
            <person name="Morgan M.S."/>
            <person name="Rider S.D."/>
        </authorList>
    </citation>
    <scope>NUCLEOTIDE SEQUENCE [LARGE SCALE GENOMIC DNA]</scope>
    <source>
        <strain evidence="2">Arlian Lab</strain>
        <tissue evidence="2">Whole body</tissue>
    </source>
</reference>
<dbReference type="SUPFAM" id="SSF53383">
    <property type="entry name" value="PLP-dependent transferases"/>
    <property type="match status" value="1"/>
</dbReference>
<comment type="similarity">
    <text evidence="1">Belongs to the class-III pyridoxal-phosphate-dependent aminotransferase family.</text>
</comment>
<dbReference type="InterPro" id="IPR015422">
    <property type="entry name" value="PyrdxlP-dep_Trfase_small"/>
</dbReference>
<dbReference type="EMBL" id="MUJZ01022748">
    <property type="protein sequence ID" value="OTF79508.1"/>
    <property type="molecule type" value="Genomic_DNA"/>
</dbReference>
<keyword evidence="3" id="KW-1185">Reference proteome</keyword>
<dbReference type="GO" id="GO:0005739">
    <property type="term" value="C:mitochondrion"/>
    <property type="evidence" value="ECO:0007669"/>
    <property type="project" value="TreeGrafter"/>
</dbReference>
<dbReference type="InterPro" id="IPR015421">
    <property type="entry name" value="PyrdxlP-dep_Trfase_major"/>
</dbReference>
<organism evidence="2 3">
    <name type="scientific">Euroglyphus maynei</name>
    <name type="common">Mayne's house dust mite</name>
    <dbReference type="NCBI Taxonomy" id="6958"/>
    <lineage>
        <taxon>Eukaryota</taxon>
        <taxon>Metazoa</taxon>
        <taxon>Ecdysozoa</taxon>
        <taxon>Arthropoda</taxon>
        <taxon>Chelicerata</taxon>
        <taxon>Arachnida</taxon>
        <taxon>Acari</taxon>
        <taxon>Acariformes</taxon>
        <taxon>Sarcoptiformes</taxon>
        <taxon>Astigmata</taxon>
        <taxon>Psoroptidia</taxon>
        <taxon>Analgoidea</taxon>
        <taxon>Pyroglyphidae</taxon>
        <taxon>Pyroglyphinae</taxon>
        <taxon>Euroglyphus</taxon>
    </lineage>
</organism>
<sequence>MYDEKDNAYLDCINNVAHVGHCHPAIVDAATNQMKLLYTNSRFLHDNLVIYAKRITDTMPKPLSIGSK</sequence>
<dbReference type="Proteomes" id="UP000194236">
    <property type="component" value="Unassembled WGS sequence"/>
</dbReference>
<dbReference type="Gene3D" id="3.90.1150.10">
    <property type="entry name" value="Aspartate Aminotransferase, domain 1"/>
    <property type="match status" value="1"/>
</dbReference>
<accession>A0A1Y3BI03</accession>
<dbReference type="Gene3D" id="3.40.640.10">
    <property type="entry name" value="Type I PLP-dependent aspartate aminotransferase-like (Major domain)"/>
    <property type="match status" value="1"/>
</dbReference>
<proteinExistence type="inferred from homology"/>
<gene>
    <name evidence="2" type="ORF">BLA29_012259</name>
</gene>
<dbReference type="PANTHER" id="PTHR45688">
    <property type="match status" value="1"/>
</dbReference>